<reference evidence="5 6" key="1">
    <citation type="journal article" date="2023" name="IMA Fungus">
        <title>Comparative genomic study of the Penicillium genus elucidates a diverse pangenome and 15 lateral gene transfer events.</title>
        <authorList>
            <person name="Petersen C."/>
            <person name="Sorensen T."/>
            <person name="Nielsen M.R."/>
            <person name="Sondergaard T.E."/>
            <person name="Sorensen J.L."/>
            <person name="Fitzpatrick D.A."/>
            <person name="Frisvad J.C."/>
            <person name="Nielsen K.L."/>
        </authorList>
    </citation>
    <scope>NUCLEOTIDE SEQUENCE [LARGE SCALE GENOMIC DNA]</scope>
    <source>
        <strain evidence="5 6">IBT 35679</strain>
    </source>
</reference>
<dbReference type="InterPro" id="IPR036291">
    <property type="entry name" value="NAD(P)-bd_dom_sf"/>
</dbReference>
<dbReference type="PRINTS" id="PR00080">
    <property type="entry name" value="SDRFAMILY"/>
</dbReference>
<organism evidence="5 6">
    <name type="scientific">Penicillium frequentans</name>
    <dbReference type="NCBI Taxonomy" id="3151616"/>
    <lineage>
        <taxon>Eukaryota</taxon>
        <taxon>Fungi</taxon>
        <taxon>Dikarya</taxon>
        <taxon>Ascomycota</taxon>
        <taxon>Pezizomycotina</taxon>
        <taxon>Eurotiomycetes</taxon>
        <taxon>Eurotiomycetidae</taxon>
        <taxon>Eurotiales</taxon>
        <taxon>Aspergillaceae</taxon>
        <taxon>Penicillium</taxon>
    </lineage>
</organism>
<dbReference type="CDD" id="cd05233">
    <property type="entry name" value="SDR_c"/>
    <property type="match status" value="1"/>
</dbReference>
<dbReference type="GO" id="GO:0016491">
    <property type="term" value="F:oxidoreductase activity"/>
    <property type="evidence" value="ECO:0007669"/>
    <property type="project" value="UniProtKB-KW"/>
</dbReference>
<evidence type="ECO:0000313" key="6">
    <source>
        <dbReference type="Proteomes" id="UP001220324"/>
    </source>
</evidence>
<protein>
    <recommendedName>
        <fullName evidence="7">NAD(P)-binding protein</fullName>
    </recommendedName>
</protein>
<evidence type="ECO:0008006" key="7">
    <source>
        <dbReference type="Google" id="ProtNLM"/>
    </source>
</evidence>
<evidence type="ECO:0000256" key="4">
    <source>
        <dbReference type="RuleBase" id="RU000363"/>
    </source>
</evidence>
<dbReference type="InterPro" id="IPR020904">
    <property type="entry name" value="Sc_DH/Rdtase_CS"/>
</dbReference>
<dbReference type="Pfam" id="PF00106">
    <property type="entry name" value="adh_short"/>
    <property type="match status" value="1"/>
</dbReference>
<gene>
    <name evidence="5" type="ORF">N7494_007260</name>
</gene>
<proteinExistence type="inferred from homology"/>
<dbReference type="EMBL" id="JAQIZZ010000006">
    <property type="protein sequence ID" value="KAJ5537781.1"/>
    <property type="molecule type" value="Genomic_DNA"/>
</dbReference>
<dbReference type="PROSITE" id="PS00061">
    <property type="entry name" value="ADH_SHORT"/>
    <property type="match status" value="1"/>
</dbReference>
<sequence>MSNGVKTLDGVALVTGAGSGIGRQICISYAHAGCRAIALADVNLEGVKETISLIKAQRYSTKTLALEANVADAISVKNMVAQTVKAFGSIDYGSFFDLMPGWYGTDTETGNTAANVAGITTTARVPTAKYPHQEYDKILEINTKGIMICMQEQIQAMQKQTATCTPGIDNPRRAQRGSIINIASVTGFSGLQNMMPYNVSKHAVIGLTKSAAVDHGRDEIRINAVCPGMTETPMVATRTTSIPGKSSGWAVDGNTRQRLALPEEIADVCIFLSGCGASYMSGSSVVVDAGHLAALRYESNL</sequence>
<dbReference type="PANTHER" id="PTHR24321">
    <property type="entry name" value="DEHYDROGENASES, SHORT CHAIN"/>
    <property type="match status" value="1"/>
</dbReference>
<comment type="caution">
    <text evidence="5">The sequence shown here is derived from an EMBL/GenBank/DDBJ whole genome shotgun (WGS) entry which is preliminary data.</text>
</comment>
<dbReference type="Gene3D" id="3.40.50.720">
    <property type="entry name" value="NAD(P)-binding Rossmann-like Domain"/>
    <property type="match status" value="1"/>
</dbReference>
<dbReference type="PRINTS" id="PR00081">
    <property type="entry name" value="GDHRDH"/>
</dbReference>
<evidence type="ECO:0000256" key="3">
    <source>
        <dbReference type="ARBA" id="ARBA00023002"/>
    </source>
</evidence>
<evidence type="ECO:0000313" key="5">
    <source>
        <dbReference type="EMBL" id="KAJ5537781.1"/>
    </source>
</evidence>
<dbReference type="PANTHER" id="PTHR24321:SF12">
    <property type="entry name" value="SHORT-CHAIN DEHYDROGENASE_REDUCTASE FAMILY, PUTATIVE (AFU_ORTHOLOGUE AFUA_5G14340)-RELATED"/>
    <property type="match status" value="1"/>
</dbReference>
<keyword evidence="3" id="KW-0560">Oxidoreductase</keyword>
<keyword evidence="6" id="KW-1185">Reference proteome</keyword>
<evidence type="ECO:0000256" key="1">
    <source>
        <dbReference type="ARBA" id="ARBA00006484"/>
    </source>
</evidence>
<accession>A0AAD6CS48</accession>
<dbReference type="Pfam" id="PF13561">
    <property type="entry name" value="adh_short_C2"/>
    <property type="match status" value="1"/>
</dbReference>
<dbReference type="Proteomes" id="UP001220324">
    <property type="component" value="Unassembled WGS sequence"/>
</dbReference>
<dbReference type="InterPro" id="IPR002347">
    <property type="entry name" value="SDR_fam"/>
</dbReference>
<evidence type="ECO:0000256" key="2">
    <source>
        <dbReference type="ARBA" id="ARBA00022857"/>
    </source>
</evidence>
<comment type="similarity">
    <text evidence="1 4">Belongs to the short-chain dehydrogenases/reductases (SDR) family.</text>
</comment>
<dbReference type="SUPFAM" id="SSF51735">
    <property type="entry name" value="NAD(P)-binding Rossmann-fold domains"/>
    <property type="match status" value="1"/>
</dbReference>
<keyword evidence="2" id="KW-0521">NADP</keyword>
<dbReference type="AlphaFoldDB" id="A0AAD6CS48"/>
<name>A0AAD6CS48_9EURO</name>